<keyword evidence="3" id="KW-0731">Sigma factor</keyword>
<dbReference type="NCBIfam" id="TIGR02937">
    <property type="entry name" value="sigma70-ECF"/>
    <property type="match status" value="1"/>
</dbReference>
<evidence type="ECO:0000313" key="9">
    <source>
        <dbReference type="Proteomes" id="UP000216147"/>
    </source>
</evidence>
<feature type="domain" description="RNA polymerase sigma factor 70 region 4 type 2" evidence="7">
    <location>
        <begin position="120"/>
        <end position="171"/>
    </location>
</feature>
<keyword evidence="4" id="KW-0238">DNA-binding</keyword>
<dbReference type="GO" id="GO:0003677">
    <property type="term" value="F:DNA binding"/>
    <property type="evidence" value="ECO:0007669"/>
    <property type="project" value="UniProtKB-KW"/>
</dbReference>
<dbReference type="InterPro" id="IPR036388">
    <property type="entry name" value="WH-like_DNA-bd_sf"/>
</dbReference>
<dbReference type="InterPro" id="IPR013324">
    <property type="entry name" value="RNA_pol_sigma_r3/r4-like"/>
</dbReference>
<evidence type="ECO:0000256" key="3">
    <source>
        <dbReference type="ARBA" id="ARBA00023082"/>
    </source>
</evidence>
<dbReference type="SUPFAM" id="SSF88659">
    <property type="entry name" value="Sigma3 and sigma4 domains of RNA polymerase sigma factors"/>
    <property type="match status" value="1"/>
</dbReference>
<dbReference type="PANTHER" id="PTHR43133:SF58">
    <property type="entry name" value="ECF RNA POLYMERASE SIGMA FACTOR SIGD"/>
    <property type="match status" value="1"/>
</dbReference>
<dbReference type="NCBIfam" id="NF009191">
    <property type="entry name" value="PRK12539.1"/>
    <property type="match status" value="1"/>
</dbReference>
<comment type="similarity">
    <text evidence="1">Belongs to the sigma-70 factor family. ECF subfamily.</text>
</comment>
<dbReference type="InterPro" id="IPR013249">
    <property type="entry name" value="RNA_pol_sigma70_r4_t2"/>
</dbReference>
<dbReference type="Pfam" id="PF08281">
    <property type="entry name" value="Sigma70_r4_2"/>
    <property type="match status" value="1"/>
</dbReference>
<dbReference type="Pfam" id="PF04542">
    <property type="entry name" value="Sigma70_r2"/>
    <property type="match status" value="1"/>
</dbReference>
<dbReference type="Gene3D" id="1.10.1740.10">
    <property type="match status" value="1"/>
</dbReference>
<protein>
    <submittedName>
        <fullName evidence="8">RNA polymerase subunit sigma-70</fullName>
    </submittedName>
</protein>
<dbReference type="EMBL" id="NCEQ01000009">
    <property type="protein sequence ID" value="OYX56147.1"/>
    <property type="molecule type" value="Genomic_DNA"/>
</dbReference>
<gene>
    <name evidence="8" type="ORF">B7Y86_10555</name>
</gene>
<proteinExistence type="inferred from homology"/>
<reference evidence="8 9" key="1">
    <citation type="submission" date="2017-03" db="EMBL/GenBank/DDBJ databases">
        <title>Lifting the veil on microbial sulfur biogeochemistry in mining wastewaters.</title>
        <authorList>
            <person name="Kantor R.S."/>
            <person name="Colenbrander Nelson T."/>
            <person name="Marshall S."/>
            <person name="Bennett D."/>
            <person name="Apte S."/>
            <person name="Camacho D."/>
            <person name="Thomas B.C."/>
            <person name="Warren L.A."/>
            <person name="Banfield J.F."/>
        </authorList>
    </citation>
    <scope>NUCLEOTIDE SEQUENCE [LARGE SCALE GENOMIC DNA]</scope>
    <source>
        <strain evidence="8">32-68-21</strain>
    </source>
</reference>
<evidence type="ECO:0000256" key="5">
    <source>
        <dbReference type="ARBA" id="ARBA00023163"/>
    </source>
</evidence>
<feature type="domain" description="RNA polymerase sigma-70 region 2" evidence="6">
    <location>
        <begin position="39"/>
        <end position="95"/>
    </location>
</feature>
<dbReference type="GO" id="GO:0016987">
    <property type="term" value="F:sigma factor activity"/>
    <property type="evidence" value="ECO:0007669"/>
    <property type="project" value="UniProtKB-KW"/>
</dbReference>
<dbReference type="PANTHER" id="PTHR43133">
    <property type="entry name" value="RNA POLYMERASE ECF-TYPE SIGMA FACTO"/>
    <property type="match status" value="1"/>
</dbReference>
<evidence type="ECO:0000259" key="6">
    <source>
        <dbReference type="Pfam" id="PF04542"/>
    </source>
</evidence>
<sequence>MTDREAHFRALMLRGLEGDAPAWRVLLSELGAHLRPFFTRRLFDSGADAEDLVQETLIAIHAKRATWDANQSFTGWAYAIARHKLIDHLRRRGRRPTHPIEEASDLFAEHTVEDGATRADLNRCLSLLPLRQRRLIEDVRLRGLSVAEAGQRHGYTETAAKVSIHRSLKALSAKFSPTHEREGVRDED</sequence>
<keyword evidence="2" id="KW-0805">Transcription regulation</keyword>
<dbReference type="InterPro" id="IPR039425">
    <property type="entry name" value="RNA_pol_sigma-70-like"/>
</dbReference>
<evidence type="ECO:0000256" key="4">
    <source>
        <dbReference type="ARBA" id="ARBA00023125"/>
    </source>
</evidence>
<name>A0A258HHR6_9CAUL</name>
<dbReference type="Gene3D" id="1.10.10.10">
    <property type="entry name" value="Winged helix-like DNA-binding domain superfamily/Winged helix DNA-binding domain"/>
    <property type="match status" value="1"/>
</dbReference>
<organism evidence="8 9">
    <name type="scientific">Brevundimonas subvibrioides</name>
    <dbReference type="NCBI Taxonomy" id="74313"/>
    <lineage>
        <taxon>Bacteria</taxon>
        <taxon>Pseudomonadati</taxon>
        <taxon>Pseudomonadota</taxon>
        <taxon>Alphaproteobacteria</taxon>
        <taxon>Caulobacterales</taxon>
        <taxon>Caulobacteraceae</taxon>
        <taxon>Brevundimonas</taxon>
    </lineage>
</organism>
<evidence type="ECO:0000256" key="1">
    <source>
        <dbReference type="ARBA" id="ARBA00010641"/>
    </source>
</evidence>
<comment type="caution">
    <text evidence="8">The sequence shown here is derived from an EMBL/GenBank/DDBJ whole genome shotgun (WGS) entry which is preliminary data.</text>
</comment>
<dbReference type="InterPro" id="IPR013325">
    <property type="entry name" value="RNA_pol_sigma_r2"/>
</dbReference>
<dbReference type="AlphaFoldDB" id="A0A258HHR6"/>
<dbReference type="SUPFAM" id="SSF88946">
    <property type="entry name" value="Sigma2 domain of RNA polymerase sigma factors"/>
    <property type="match status" value="1"/>
</dbReference>
<dbReference type="InterPro" id="IPR007627">
    <property type="entry name" value="RNA_pol_sigma70_r2"/>
</dbReference>
<dbReference type="GO" id="GO:0006352">
    <property type="term" value="P:DNA-templated transcription initiation"/>
    <property type="evidence" value="ECO:0007669"/>
    <property type="project" value="InterPro"/>
</dbReference>
<accession>A0A258HHR6</accession>
<evidence type="ECO:0000256" key="2">
    <source>
        <dbReference type="ARBA" id="ARBA00023015"/>
    </source>
</evidence>
<dbReference type="InterPro" id="IPR014284">
    <property type="entry name" value="RNA_pol_sigma-70_dom"/>
</dbReference>
<keyword evidence="5" id="KW-0804">Transcription</keyword>
<dbReference type="Proteomes" id="UP000216147">
    <property type="component" value="Unassembled WGS sequence"/>
</dbReference>
<evidence type="ECO:0000259" key="7">
    <source>
        <dbReference type="Pfam" id="PF08281"/>
    </source>
</evidence>
<evidence type="ECO:0000313" key="8">
    <source>
        <dbReference type="EMBL" id="OYX56147.1"/>
    </source>
</evidence>